<evidence type="ECO:0000313" key="2">
    <source>
        <dbReference type="EMBL" id="KAF0712435.1"/>
    </source>
</evidence>
<dbReference type="Proteomes" id="UP000332933">
    <property type="component" value="Unassembled WGS sequence"/>
</dbReference>
<dbReference type="EMBL" id="VJMH01001276">
    <property type="protein sequence ID" value="KAF0712435.1"/>
    <property type="molecule type" value="Genomic_DNA"/>
</dbReference>
<reference evidence="4 5" key="1">
    <citation type="submission" date="2019-03" db="EMBL/GenBank/DDBJ databases">
        <authorList>
            <person name="Gaulin E."/>
            <person name="Dumas B."/>
        </authorList>
    </citation>
    <scope>NUCLEOTIDE SEQUENCE [LARGE SCALE GENOMIC DNA]</scope>
    <source>
        <strain evidence="4">CBS 568.67</strain>
    </source>
</reference>
<evidence type="ECO:0000313" key="1">
    <source>
        <dbReference type="EMBL" id="KAF0711217.1"/>
    </source>
</evidence>
<name>A0A485KCS9_9STRA</name>
<sequence length="155" mass="17409">MHCRWRAWVEHPTSCACLLSLLIQIARFLLVAMVQTVGHWLCGDEAKPSPTWFLLLSSHLPAAVLDTCHREHFSRWLETTCEAFLAYIDTPDDDLLHAHSVAASSRSVYGSAARANITFTQDRLPNLLRHVVAPSSRALLERVLITSDDDDETCL</sequence>
<evidence type="ECO:0000313" key="5">
    <source>
        <dbReference type="Proteomes" id="UP000332933"/>
    </source>
</evidence>
<organism evidence="4 5">
    <name type="scientific">Aphanomyces stellatus</name>
    <dbReference type="NCBI Taxonomy" id="120398"/>
    <lineage>
        <taxon>Eukaryota</taxon>
        <taxon>Sar</taxon>
        <taxon>Stramenopiles</taxon>
        <taxon>Oomycota</taxon>
        <taxon>Saprolegniomycetes</taxon>
        <taxon>Saprolegniales</taxon>
        <taxon>Verrucalvaceae</taxon>
        <taxon>Aphanomyces</taxon>
    </lineage>
</organism>
<reference evidence="1" key="2">
    <citation type="submission" date="2019-06" db="EMBL/GenBank/DDBJ databases">
        <title>Genomics analysis of Aphanomyces spp. identifies a new class of oomycete effector associated with host adaptation.</title>
        <authorList>
            <person name="Gaulin E."/>
        </authorList>
    </citation>
    <scope>NUCLEOTIDE SEQUENCE</scope>
    <source>
        <strain evidence="1">CBS 578.67</strain>
    </source>
</reference>
<dbReference type="EMBL" id="CAADRA010001276">
    <property type="protein sequence ID" value="VFT81928.1"/>
    <property type="molecule type" value="Genomic_DNA"/>
</dbReference>
<keyword evidence="5" id="KW-1185">Reference proteome</keyword>
<accession>A0A485KCS9</accession>
<evidence type="ECO:0000313" key="4">
    <source>
        <dbReference type="EMBL" id="VFT82415.1"/>
    </source>
</evidence>
<dbReference type="EMBL" id="CAADRA010001700">
    <property type="protein sequence ID" value="VFT82415.1"/>
    <property type="molecule type" value="Genomic_DNA"/>
</dbReference>
<gene>
    <name evidence="4" type="primary">Aste57867_5354</name>
    <name evidence="3" type="synonym">Aste57867_4835</name>
    <name evidence="2" type="ORF">As57867_004822</name>
    <name evidence="1" type="ORF">As57867_005341</name>
    <name evidence="3" type="ORF">ASTE57867_4835</name>
    <name evidence="4" type="ORF">ASTE57867_5354</name>
</gene>
<dbReference type="AlphaFoldDB" id="A0A485KCS9"/>
<proteinExistence type="predicted"/>
<evidence type="ECO:0000313" key="3">
    <source>
        <dbReference type="EMBL" id="VFT81928.1"/>
    </source>
</evidence>
<dbReference type="EMBL" id="VJMH01001699">
    <property type="protein sequence ID" value="KAF0711217.1"/>
    <property type="molecule type" value="Genomic_DNA"/>
</dbReference>
<protein>
    <submittedName>
        <fullName evidence="3">Aste57867_4835 protein</fullName>
    </submittedName>
    <submittedName>
        <fullName evidence="4">Aste57867_5354 protein</fullName>
    </submittedName>
</protein>